<feature type="compositionally biased region" description="Basic and acidic residues" evidence="5">
    <location>
        <begin position="150"/>
        <end position="159"/>
    </location>
</feature>
<accession>A0A421B5U2</accession>
<dbReference type="Proteomes" id="UP000282454">
    <property type="component" value="Unassembled WGS sequence"/>
</dbReference>
<dbReference type="RefSeq" id="WP_121388819.1">
    <property type="nucleotide sequence ID" value="NZ_RCDD01000001.1"/>
</dbReference>
<dbReference type="Pfam" id="PF14011">
    <property type="entry name" value="ESX-1_EspG"/>
    <property type="match status" value="1"/>
</dbReference>
<dbReference type="EMBL" id="RCDD01000001">
    <property type="protein sequence ID" value="RLK59791.1"/>
    <property type="molecule type" value="Genomic_DNA"/>
</dbReference>
<evidence type="ECO:0000256" key="3">
    <source>
        <dbReference type="ARBA" id="ARBA00022490"/>
    </source>
</evidence>
<sequence>MLDRPLVLPAEVLARVVRREALGELHVTLAPVPSWIPVAEERARDAEALVELGKLGLVDRRERVDADLVATVALLCRARVEFSGWVTSGEKTVGVLAAASGRDAVLAVRQHNTVHLRQISPDRLPDSVVEQLPDLPPGRGRAVTVGPPEPSERHYTTKARKDPELALAQRIAELPTTGGGQLSVAARDHANRRTAAPHPLRYADSTRGRWLNLVLPGDRLIIAPAAKADLATRLRDMRKALA</sequence>
<reference evidence="6 7" key="1">
    <citation type="submission" date="2018-10" db="EMBL/GenBank/DDBJ databases">
        <title>Genomic Encyclopedia of Archaeal and Bacterial Type Strains, Phase II (KMG-II): from individual species to whole genera.</title>
        <authorList>
            <person name="Goeker M."/>
        </authorList>
    </citation>
    <scope>NUCLEOTIDE SEQUENCE [LARGE SCALE GENOMIC DNA]</scope>
    <source>
        <strain evidence="6 7">DSM 45657</strain>
    </source>
</reference>
<proteinExistence type="inferred from homology"/>
<feature type="region of interest" description="Disordered" evidence="5">
    <location>
        <begin position="131"/>
        <end position="159"/>
    </location>
</feature>
<evidence type="ECO:0000256" key="5">
    <source>
        <dbReference type="SAM" id="MobiDB-lite"/>
    </source>
</evidence>
<keyword evidence="3" id="KW-0963">Cytoplasm</keyword>
<keyword evidence="4" id="KW-0143">Chaperone</keyword>
<evidence type="ECO:0000256" key="1">
    <source>
        <dbReference type="ARBA" id="ARBA00004496"/>
    </source>
</evidence>
<comment type="subcellular location">
    <subcellularLocation>
        <location evidence="1">Cytoplasm</location>
    </subcellularLocation>
</comment>
<dbReference type="InterPro" id="IPR025734">
    <property type="entry name" value="EspG"/>
</dbReference>
<dbReference type="AlphaFoldDB" id="A0A421B5U2"/>
<gene>
    <name evidence="6" type="ORF">CLV68_0276</name>
</gene>
<dbReference type="OrthoDB" id="3665265at2"/>
<evidence type="ECO:0000256" key="2">
    <source>
        <dbReference type="ARBA" id="ARBA00006411"/>
    </source>
</evidence>
<protein>
    <submittedName>
        <fullName evidence="6">ESAT-6 protein secretion system EspG family protein</fullName>
    </submittedName>
</protein>
<evidence type="ECO:0000313" key="6">
    <source>
        <dbReference type="EMBL" id="RLK59791.1"/>
    </source>
</evidence>
<name>A0A421B5U2_9PSEU</name>
<comment type="caution">
    <text evidence="6">The sequence shown here is derived from an EMBL/GenBank/DDBJ whole genome shotgun (WGS) entry which is preliminary data.</text>
</comment>
<evidence type="ECO:0000256" key="4">
    <source>
        <dbReference type="ARBA" id="ARBA00023186"/>
    </source>
</evidence>
<comment type="similarity">
    <text evidence="2">Belongs to the EspG family.</text>
</comment>
<evidence type="ECO:0000313" key="7">
    <source>
        <dbReference type="Proteomes" id="UP000282454"/>
    </source>
</evidence>
<organism evidence="6 7">
    <name type="scientific">Actinokineospora cianjurensis</name>
    <dbReference type="NCBI Taxonomy" id="585224"/>
    <lineage>
        <taxon>Bacteria</taxon>
        <taxon>Bacillati</taxon>
        <taxon>Actinomycetota</taxon>
        <taxon>Actinomycetes</taxon>
        <taxon>Pseudonocardiales</taxon>
        <taxon>Pseudonocardiaceae</taxon>
        <taxon>Actinokineospora</taxon>
    </lineage>
</organism>
<keyword evidence="7" id="KW-1185">Reference proteome</keyword>